<evidence type="ECO:0000313" key="2">
    <source>
        <dbReference type="Proteomes" id="UP000299102"/>
    </source>
</evidence>
<keyword evidence="2" id="KW-1185">Reference proteome</keyword>
<dbReference type="EMBL" id="BGZK01001387">
    <property type="protein sequence ID" value="GBP78801.1"/>
    <property type="molecule type" value="Genomic_DNA"/>
</dbReference>
<dbReference type="AlphaFoldDB" id="A0A4C1YQS0"/>
<evidence type="ECO:0000313" key="1">
    <source>
        <dbReference type="EMBL" id="GBP78801.1"/>
    </source>
</evidence>
<dbReference type="Proteomes" id="UP000299102">
    <property type="component" value="Unassembled WGS sequence"/>
</dbReference>
<organism evidence="1 2">
    <name type="scientific">Eumeta variegata</name>
    <name type="common">Bagworm moth</name>
    <name type="synonym">Eumeta japonica</name>
    <dbReference type="NCBI Taxonomy" id="151549"/>
    <lineage>
        <taxon>Eukaryota</taxon>
        <taxon>Metazoa</taxon>
        <taxon>Ecdysozoa</taxon>
        <taxon>Arthropoda</taxon>
        <taxon>Hexapoda</taxon>
        <taxon>Insecta</taxon>
        <taxon>Pterygota</taxon>
        <taxon>Neoptera</taxon>
        <taxon>Endopterygota</taxon>
        <taxon>Lepidoptera</taxon>
        <taxon>Glossata</taxon>
        <taxon>Ditrysia</taxon>
        <taxon>Tineoidea</taxon>
        <taxon>Psychidae</taxon>
        <taxon>Oiketicinae</taxon>
        <taxon>Eumeta</taxon>
    </lineage>
</organism>
<protein>
    <submittedName>
        <fullName evidence="1">Uncharacterized protein</fullName>
    </submittedName>
</protein>
<comment type="caution">
    <text evidence="1">The sequence shown here is derived from an EMBL/GenBank/DDBJ whole genome shotgun (WGS) entry which is preliminary data.</text>
</comment>
<reference evidence="1 2" key="1">
    <citation type="journal article" date="2019" name="Commun. Biol.">
        <title>The bagworm genome reveals a unique fibroin gene that provides high tensile strength.</title>
        <authorList>
            <person name="Kono N."/>
            <person name="Nakamura H."/>
            <person name="Ohtoshi R."/>
            <person name="Tomita M."/>
            <person name="Numata K."/>
            <person name="Arakawa K."/>
        </authorList>
    </citation>
    <scope>NUCLEOTIDE SEQUENCE [LARGE SCALE GENOMIC DNA]</scope>
</reference>
<proteinExistence type="predicted"/>
<gene>
    <name evidence="1" type="ORF">EVAR_65310_1</name>
</gene>
<name>A0A4C1YQS0_EUMVA</name>
<sequence length="97" mass="10814">MGLHGKKYPTYTFETEWKKRRTEGQGEGLLFQNVDGSKVERPCRLLAITVTSNFASSVVIHVSIVTTTIQTPRTSQAEESAQVNFELVVLTDVEKNA</sequence>
<accession>A0A4C1YQS0</accession>